<gene>
    <name evidence="1" type="ORF">MAIT1_03915</name>
</gene>
<accession>A0A1Y2KBH4</accession>
<evidence type="ECO:0000313" key="2">
    <source>
        <dbReference type="Proteomes" id="UP000194003"/>
    </source>
</evidence>
<comment type="caution">
    <text evidence="1">The sequence shown here is derived from an EMBL/GenBank/DDBJ whole genome shotgun (WGS) entry which is preliminary data.</text>
</comment>
<proteinExistence type="predicted"/>
<dbReference type="Proteomes" id="UP000194003">
    <property type="component" value="Unassembled WGS sequence"/>
</dbReference>
<name>A0A1Y2KBH4_9PROT</name>
<evidence type="ECO:0000313" key="1">
    <source>
        <dbReference type="EMBL" id="OSM07165.1"/>
    </source>
</evidence>
<keyword evidence="2" id="KW-1185">Reference proteome</keyword>
<dbReference type="AlphaFoldDB" id="A0A1Y2KBH4"/>
<organism evidence="1 2">
    <name type="scientific">Magnetofaba australis IT-1</name>
    <dbReference type="NCBI Taxonomy" id="1434232"/>
    <lineage>
        <taxon>Bacteria</taxon>
        <taxon>Pseudomonadati</taxon>
        <taxon>Pseudomonadota</taxon>
        <taxon>Magnetococcia</taxon>
        <taxon>Magnetococcales</taxon>
        <taxon>Magnetococcaceae</taxon>
        <taxon>Magnetofaba</taxon>
    </lineage>
</organism>
<reference evidence="1 2" key="1">
    <citation type="journal article" date="2016" name="BMC Genomics">
        <title>Combined genomic and structural analyses of a cultured magnetotactic bacterium reveals its niche adaptation to a dynamic environment.</title>
        <authorList>
            <person name="Araujo A.C."/>
            <person name="Morillo V."/>
            <person name="Cypriano J."/>
            <person name="Teixeira L.C."/>
            <person name="Leao P."/>
            <person name="Lyra S."/>
            <person name="Almeida L.G."/>
            <person name="Bazylinski D.A."/>
            <person name="Vasconcellos A.T."/>
            <person name="Abreu F."/>
            <person name="Lins U."/>
        </authorList>
    </citation>
    <scope>NUCLEOTIDE SEQUENCE [LARGE SCALE GENOMIC DNA]</scope>
    <source>
        <strain evidence="1 2">IT-1</strain>
    </source>
</reference>
<protein>
    <submittedName>
        <fullName evidence="1">Uncharacterized protein</fullName>
    </submittedName>
</protein>
<dbReference type="EMBL" id="LVJN01000015">
    <property type="protein sequence ID" value="OSM07165.1"/>
    <property type="molecule type" value="Genomic_DNA"/>
</dbReference>
<dbReference type="STRING" id="1434232.MAIT1_03915"/>
<sequence>MGESRQEAIEQALSNAVQQVLGARIDARSVVANGALDYARLSANSAGLIRSHVVTAEGRDDLTGGQRVTIKADVDESKSDSITDCLLDPKCQSAFQQNHFDQRRVMVVAQPRAAGDLTADHPAAQALLDAVEERLAAAGFRVFLADRAAQLKRRLGELSQSEQNAGLTLARQESADALALATLRLEPRALDADYAQLYASVALKLYDVTTGELFANVAQRGKRPTASGPEAQNATAAMLASALGKQAAEQGAARIVARFTGNRESFVTIALLDLPLKQQDRIEDLLADELRWRYRIQRQSGKLLELEILTELPPAEARRRFRAACRNQGVKLESVEMKGARIVMRGG</sequence>